<sequence>MEWLRAVFRKMTRWLYMKNSREFEVQIEHLNGLLALSEKDLLDVDETTFLAERYVLGMSAFDLAALLWEFRFGKFYREVLMLCPDGDIEEIKSLCKQFYRSGKSAREVVQEIRNRTLVKRRAVSKDVQQMSSDVEP</sequence>
<organism evidence="1">
    <name type="scientific">Ralstonia solanacearum</name>
    <name type="common">Pseudomonas solanacearum</name>
    <dbReference type="NCBI Taxonomy" id="305"/>
    <lineage>
        <taxon>Bacteria</taxon>
        <taxon>Pseudomonadati</taxon>
        <taxon>Pseudomonadota</taxon>
        <taxon>Betaproteobacteria</taxon>
        <taxon>Burkholderiales</taxon>
        <taxon>Burkholderiaceae</taxon>
        <taxon>Ralstonia</taxon>
        <taxon>Ralstonia solanacearum species complex</taxon>
    </lineage>
</organism>
<proteinExistence type="predicted"/>
<protein>
    <submittedName>
        <fullName evidence="1">Uncharacterized protein</fullName>
    </submittedName>
</protein>
<gene>
    <name evidence="1" type="ORF">RUN215_v1_200014</name>
</gene>
<name>A0A0S4WR75_RALSL</name>
<dbReference type="AlphaFoldDB" id="A0A0S4WR75"/>
<accession>A0A0S4WR75</accession>
<evidence type="ECO:0000313" key="1">
    <source>
        <dbReference type="EMBL" id="CUV53959.1"/>
    </source>
</evidence>
<dbReference type="EMBL" id="LN899820">
    <property type="protein sequence ID" value="CUV53959.1"/>
    <property type="molecule type" value="Genomic_DNA"/>
</dbReference>
<reference evidence="1" key="1">
    <citation type="submission" date="2015-10" db="EMBL/GenBank/DDBJ databases">
        <authorList>
            <person name="Gilbert D.G."/>
        </authorList>
    </citation>
    <scope>NUCLEOTIDE SEQUENCE</scope>
    <source>
        <strain evidence="1">Phyl III-seqv23</strain>
    </source>
</reference>